<dbReference type="GO" id="GO:0009507">
    <property type="term" value="C:chloroplast"/>
    <property type="evidence" value="ECO:0007669"/>
    <property type="project" value="TreeGrafter"/>
</dbReference>
<comment type="caution">
    <text evidence="2">The sequence shown here is derived from an EMBL/GenBank/DDBJ whole genome shotgun (WGS) entry which is preliminary data.</text>
</comment>
<dbReference type="PANTHER" id="PTHR36716">
    <property type="entry name" value="F3H9.20 PROTEIN"/>
    <property type="match status" value="1"/>
</dbReference>
<name>A0AAW1RBV6_9CHLO</name>
<feature type="transmembrane region" description="Helical" evidence="1">
    <location>
        <begin position="119"/>
        <end position="138"/>
    </location>
</feature>
<feature type="transmembrane region" description="Helical" evidence="1">
    <location>
        <begin position="147"/>
        <end position="171"/>
    </location>
</feature>
<keyword evidence="1" id="KW-0812">Transmembrane</keyword>
<dbReference type="PANTHER" id="PTHR36716:SF2">
    <property type="entry name" value="F3H9.20 PROTEIN"/>
    <property type="match status" value="1"/>
</dbReference>
<keyword evidence="1" id="KW-0472">Membrane</keyword>
<dbReference type="Pfam" id="PF10063">
    <property type="entry name" value="DUF2301"/>
    <property type="match status" value="1"/>
</dbReference>
<dbReference type="InterPro" id="IPR019275">
    <property type="entry name" value="DUF2301"/>
</dbReference>
<evidence type="ECO:0000256" key="1">
    <source>
        <dbReference type="SAM" id="Phobius"/>
    </source>
</evidence>
<sequence length="280" mass="30570">MASRQTCSFSGRTLPEIRPLRLHEQTCSTRSIRRSLASQKTRAVRRAVKCSAAAETQVGRKYNGQFGEWTLEESDRQEVLGYRTGLSLAAVAAVVETAIALEGDAGLLRGIFGDWQNFIIIFGAASLGISMHLIHIYVKPLKQFMQLMYLTGTLAAVYFAASQGMALPAYIGEHHSSLWLIGPFFAAITGLAFKEGICYGKLECAALFFVTPAMIIGDMSGLLSGVPQQVVHIIFAGLFAAFAAGKWSQPIKDDIGDKSVFEFLALPEEEQQAREQQIGQ</sequence>
<dbReference type="EMBL" id="JALJOS010000014">
    <property type="protein sequence ID" value="KAK9831288.1"/>
    <property type="molecule type" value="Genomic_DNA"/>
</dbReference>
<reference evidence="2 3" key="1">
    <citation type="journal article" date="2024" name="Nat. Commun.">
        <title>Phylogenomics reveals the evolutionary origins of lichenization in chlorophyte algae.</title>
        <authorList>
            <person name="Puginier C."/>
            <person name="Libourel C."/>
            <person name="Otte J."/>
            <person name="Skaloud P."/>
            <person name="Haon M."/>
            <person name="Grisel S."/>
            <person name="Petersen M."/>
            <person name="Berrin J.G."/>
            <person name="Delaux P.M."/>
            <person name="Dal Grande F."/>
            <person name="Keller J."/>
        </authorList>
    </citation>
    <scope>NUCLEOTIDE SEQUENCE [LARGE SCALE GENOMIC DNA]</scope>
    <source>
        <strain evidence="2 3">SAG 2145</strain>
    </source>
</reference>
<gene>
    <name evidence="2" type="ORF">WJX74_010628</name>
</gene>
<feature type="transmembrane region" description="Helical" evidence="1">
    <location>
        <begin position="230"/>
        <end position="248"/>
    </location>
</feature>
<evidence type="ECO:0000313" key="3">
    <source>
        <dbReference type="Proteomes" id="UP001438707"/>
    </source>
</evidence>
<organism evidence="2 3">
    <name type="scientific">Apatococcus lobatus</name>
    <dbReference type="NCBI Taxonomy" id="904363"/>
    <lineage>
        <taxon>Eukaryota</taxon>
        <taxon>Viridiplantae</taxon>
        <taxon>Chlorophyta</taxon>
        <taxon>core chlorophytes</taxon>
        <taxon>Trebouxiophyceae</taxon>
        <taxon>Chlorellales</taxon>
        <taxon>Chlorellaceae</taxon>
        <taxon>Apatococcus</taxon>
    </lineage>
</organism>
<keyword evidence="3" id="KW-1185">Reference proteome</keyword>
<protein>
    <recommendedName>
        <fullName evidence="4">Integral membrane protein</fullName>
    </recommendedName>
</protein>
<evidence type="ECO:0000313" key="2">
    <source>
        <dbReference type="EMBL" id="KAK9831288.1"/>
    </source>
</evidence>
<feature type="transmembrane region" description="Helical" evidence="1">
    <location>
        <begin position="80"/>
        <end position="99"/>
    </location>
</feature>
<keyword evidence="1" id="KW-1133">Transmembrane helix</keyword>
<dbReference type="AlphaFoldDB" id="A0AAW1RBV6"/>
<evidence type="ECO:0008006" key="4">
    <source>
        <dbReference type="Google" id="ProtNLM"/>
    </source>
</evidence>
<proteinExistence type="predicted"/>
<feature type="transmembrane region" description="Helical" evidence="1">
    <location>
        <begin position="177"/>
        <end position="193"/>
    </location>
</feature>
<accession>A0AAW1RBV6</accession>
<feature type="transmembrane region" description="Helical" evidence="1">
    <location>
        <begin position="205"/>
        <end position="224"/>
    </location>
</feature>
<dbReference type="Proteomes" id="UP001438707">
    <property type="component" value="Unassembled WGS sequence"/>
</dbReference>